<dbReference type="InterPro" id="IPR028002">
    <property type="entry name" value="Myb_DNA-bind_5"/>
</dbReference>
<feature type="region of interest" description="Disordered" evidence="1">
    <location>
        <begin position="473"/>
        <end position="495"/>
    </location>
</feature>
<feature type="compositionally biased region" description="Basic residues" evidence="1">
    <location>
        <begin position="47"/>
        <end position="58"/>
    </location>
</feature>
<feature type="region of interest" description="Disordered" evidence="1">
    <location>
        <begin position="47"/>
        <end position="121"/>
    </location>
</feature>
<organism evidence="3 4">
    <name type="scientific">Pyxicephalus adspersus</name>
    <name type="common">African bullfrog</name>
    <dbReference type="NCBI Taxonomy" id="30357"/>
    <lineage>
        <taxon>Eukaryota</taxon>
        <taxon>Metazoa</taxon>
        <taxon>Chordata</taxon>
        <taxon>Craniata</taxon>
        <taxon>Vertebrata</taxon>
        <taxon>Euteleostomi</taxon>
        <taxon>Amphibia</taxon>
        <taxon>Batrachia</taxon>
        <taxon>Anura</taxon>
        <taxon>Neobatrachia</taxon>
        <taxon>Ranoidea</taxon>
        <taxon>Pyxicephalidae</taxon>
        <taxon>Pyxicephalinae</taxon>
        <taxon>Pyxicephalus</taxon>
    </lineage>
</organism>
<gene>
    <name evidence="3" type="ORF">GDO54_004810</name>
</gene>
<evidence type="ECO:0000259" key="2">
    <source>
        <dbReference type="Pfam" id="PF13873"/>
    </source>
</evidence>
<protein>
    <recommendedName>
        <fullName evidence="2">Myb/SANT-like DNA-binding domain-containing protein</fullName>
    </recommendedName>
</protein>
<dbReference type="AlphaFoldDB" id="A0AAV2ZUP6"/>
<accession>A0AAV2ZUP6</accession>
<feature type="compositionally biased region" description="Low complexity" evidence="1">
    <location>
        <begin position="97"/>
        <end position="112"/>
    </location>
</feature>
<feature type="compositionally biased region" description="Low complexity" evidence="1">
    <location>
        <begin position="59"/>
        <end position="69"/>
    </location>
</feature>
<evidence type="ECO:0000313" key="3">
    <source>
        <dbReference type="EMBL" id="DBA15621.1"/>
    </source>
</evidence>
<dbReference type="Proteomes" id="UP001181693">
    <property type="component" value="Unassembled WGS sequence"/>
</dbReference>
<dbReference type="PANTHER" id="PTHR23098:SF23">
    <property type="entry name" value="MYB-RELATED TRANSCRIPTION FACTOR, PARTNER OF PROFILIN-LIKE ISOFORM X2-RELATED"/>
    <property type="match status" value="1"/>
</dbReference>
<reference evidence="3" key="1">
    <citation type="thesis" date="2020" institute="ProQuest LLC" country="789 East Eisenhower Parkway, Ann Arbor, MI, USA">
        <title>Comparative Genomics and Chromosome Evolution.</title>
        <authorList>
            <person name="Mudd A.B."/>
        </authorList>
    </citation>
    <scope>NUCLEOTIDE SEQUENCE</scope>
    <source>
        <strain evidence="3">1538</strain>
        <tissue evidence="3">Blood</tissue>
    </source>
</reference>
<name>A0AAV2ZUP6_PYXAD</name>
<feature type="compositionally biased region" description="Low complexity" evidence="1">
    <location>
        <begin position="532"/>
        <end position="547"/>
    </location>
</feature>
<evidence type="ECO:0000256" key="1">
    <source>
        <dbReference type="SAM" id="MobiDB-lite"/>
    </source>
</evidence>
<dbReference type="EMBL" id="DYDO01000012">
    <property type="protein sequence ID" value="DBA15621.1"/>
    <property type="molecule type" value="Genomic_DNA"/>
</dbReference>
<feature type="region of interest" description="Disordered" evidence="1">
    <location>
        <begin position="523"/>
        <end position="547"/>
    </location>
</feature>
<dbReference type="Pfam" id="PF13873">
    <property type="entry name" value="Myb_DNA-bind_5"/>
    <property type="match status" value="1"/>
</dbReference>
<sequence length="547" mass="60191">MKVEPKNDEEVTFAINYRETLEEVGMMAVAKQEEPSLDIITGSRILPHPKKQKTKHHAPGTTTGITTPGNSPAHRAAGNSFRPARFPCQAGQEPSRPLVGPQPSSSGSLSQPRDSAAKATSFTPEQNAALMLSFIEHFPRLRGGLHSQTSHAERQGLWEEIARRVNAVGSTQRTISQCQKRVSDIFRHIKRVLGTEAIKTGTYPPHLVQRLREYERSALPFIGPENVGGDYRDDSDASQPFRPGTQQSPPPPYAQSDEDDEDVTHVEDDTGPPPDPHQQEEVAEPLQRGLGEIQERPCPLLCGSGEFSQAASTEEGPPGAHFKPEDESPEVSHSVDVGGLGEPSVARQLLNLTQRLVGHCDRVIGSRMDAPRSNDLGQLLTLLHETISQNRQDREINQQRMASMYSLFQEQQQQRHNDMQRLIESVQQQTSAILGAYMLRVDHLCNMFSESLGQQYELGQAFLHTLGLQILPPAGQGPTTRSRPSWTRIRGRSGDAARVRGRSGEAARVRGRAGEVTRIRGRARGAVRGRGRPSAVARGSARANQTQ</sequence>
<keyword evidence="4" id="KW-1185">Reference proteome</keyword>
<dbReference type="PANTHER" id="PTHR23098">
    <property type="entry name" value="AGAP001331-PA-RELATED"/>
    <property type="match status" value="1"/>
</dbReference>
<feature type="domain" description="Myb/SANT-like DNA-binding" evidence="2">
    <location>
        <begin position="120"/>
        <end position="191"/>
    </location>
</feature>
<dbReference type="GO" id="GO:0005634">
    <property type="term" value="C:nucleus"/>
    <property type="evidence" value="ECO:0007669"/>
    <property type="project" value="TreeGrafter"/>
</dbReference>
<feature type="region of interest" description="Disordered" evidence="1">
    <location>
        <begin position="297"/>
        <end position="340"/>
    </location>
</feature>
<feature type="region of interest" description="Disordered" evidence="1">
    <location>
        <begin position="222"/>
        <end position="284"/>
    </location>
</feature>
<proteinExistence type="predicted"/>
<evidence type="ECO:0000313" key="4">
    <source>
        <dbReference type="Proteomes" id="UP001181693"/>
    </source>
</evidence>
<comment type="caution">
    <text evidence="3">The sequence shown here is derived from an EMBL/GenBank/DDBJ whole genome shotgun (WGS) entry which is preliminary data.</text>
</comment>